<dbReference type="Proteomes" id="UP000007799">
    <property type="component" value="Unassembled WGS sequence"/>
</dbReference>
<protein>
    <submittedName>
        <fullName evidence="2">Uncharacterized protein</fullName>
    </submittedName>
</protein>
<gene>
    <name evidence="2" type="ORF">PTSG_09688</name>
</gene>
<feature type="compositionally biased region" description="Low complexity" evidence="1">
    <location>
        <begin position="148"/>
        <end position="164"/>
    </location>
</feature>
<reference evidence="2" key="1">
    <citation type="submission" date="2009-08" db="EMBL/GenBank/DDBJ databases">
        <title>Annotation of Salpingoeca rosetta.</title>
        <authorList>
            <consortium name="The Broad Institute Genome Sequencing Platform"/>
            <person name="Russ C."/>
            <person name="Cuomo C."/>
            <person name="Burger G."/>
            <person name="Gray M.W."/>
            <person name="Holland P.W.H."/>
            <person name="King N."/>
            <person name="Lang F.B.F."/>
            <person name="Roger A.J."/>
            <person name="Ruiz-Trillo I."/>
            <person name="Young S.K."/>
            <person name="Zeng Q."/>
            <person name="Gargeya S."/>
            <person name="Alvarado L."/>
            <person name="Berlin A."/>
            <person name="Chapman S.B."/>
            <person name="Chen Z."/>
            <person name="Freedman E."/>
            <person name="Gellesch M."/>
            <person name="Goldberg J."/>
            <person name="Griggs A."/>
            <person name="Gujja S."/>
            <person name="Heilman E."/>
            <person name="Heiman D."/>
            <person name="Howarth C."/>
            <person name="Mehta T."/>
            <person name="Neiman D."/>
            <person name="Pearson M."/>
            <person name="Roberts A."/>
            <person name="Saif S."/>
            <person name="Shea T."/>
            <person name="Shenoy N."/>
            <person name="Sisk P."/>
            <person name="Stolte C."/>
            <person name="Sykes S."/>
            <person name="White J."/>
            <person name="Yandava C."/>
            <person name="Haas B."/>
            <person name="Nusbaum C."/>
            <person name="Birren B."/>
        </authorList>
    </citation>
    <scope>NUCLEOTIDE SEQUENCE [LARGE SCALE GENOMIC DNA]</scope>
    <source>
        <strain evidence="2">ATCC 50818</strain>
    </source>
</reference>
<evidence type="ECO:0000313" key="3">
    <source>
        <dbReference type="Proteomes" id="UP000007799"/>
    </source>
</evidence>
<proteinExistence type="predicted"/>
<dbReference type="InParanoid" id="F2UNR5"/>
<name>F2UNR5_SALR5</name>
<dbReference type="KEGG" id="sre:PTSG_09688"/>
<evidence type="ECO:0000313" key="2">
    <source>
        <dbReference type="EMBL" id="EGD79270.1"/>
    </source>
</evidence>
<dbReference type="RefSeq" id="XP_004989041.1">
    <property type="nucleotide sequence ID" value="XM_004988984.1"/>
</dbReference>
<dbReference type="EMBL" id="GL832985">
    <property type="protein sequence ID" value="EGD79270.1"/>
    <property type="molecule type" value="Genomic_DNA"/>
</dbReference>
<dbReference type="SUPFAM" id="SSF101898">
    <property type="entry name" value="NHL repeat"/>
    <property type="match status" value="1"/>
</dbReference>
<dbReference type="GeneID" id="16069586"/>
<accession>F2UNR5</accession>
<keyword evidence="3" id="KW-1185">Reference proteome</keyword>
<organism evidence="3">
    <name type="scientific">Salpingoeca rosetta (strain ATCC 50818 / BSB-021)</name>
    <dbReference type="NCBI Taxonomy" id="946362"/>
    <lineage>
        <taxon>Eukaryota</taxon>
        <taxon>Choanoflagellata</taxon>
        <taxon>Craspedida</taxon>
        <taxon>Salpingoecidae</taxon>
        <taxon>Salpingoeca</taxon>
    </lineage>
</organism>
<evidence type="ECO:0000256" key="1">
    <source>
        <dbReference type="SAM" id="MobiDB-lite"/>
    </source>
</evidence>
<sequence>MHGLACKQRMPVTATDMVWTKDGKHLIGPSYSRVYIYGLDLKCLAVVPSTFEHTHCMTLTPTLYIVDNKAGVISLWQLGQPSTLLAEWRADAVDNHNEVVQDADGEEARGEVEAEPATLADSSNKFAFAYGAIDHHHHHHQQQRQHDQQQQQQQQQVSGSSSGVSSALTRVAVLDDLFVDEAEPNTNMIVTTMATHQLMTACWRSALREVLSKLKVSRNVPVKFGVFARRSSILFVNSVESVIKCDYSTPRYCIAMTEQMTWPYPRCRPYVIVPIVVPPATPPAEAHKLDDYDVTALPPSARHGANDNSTCQLTRTATKCSGHRRDLLEGLVQDVQVQQQQQ</sequence>
<dbReference type="AlphaFoldDB" id="F2UNR5"/>
<feature type="region of interest" description="Disordered" evidence="1">
    <location>
        <begin position="137"/>
        <end position="164"/>
    </location>
</feature>